<dbReference type="GO" id="GO:0007156">
    <property type="term" value="P:homophilic cell adhesion via plasma membrane adhesion molecules"/>
    <property type="evidence" value="ECO:0007669"/>
    <property type="project" value="InterPro"/>
</dbReference>
<dbReference type="EMBL" id="JH817677">
    <property type="protein sequence ID" value="EKC19532.1"/>
    <property type="molecule type" value="Genomic_DNA"/>
</dbReference>
<dbReference type="GO" id="GO:0045296">
    <property type="term" value="F:cadherin binding"/>
    <property type="evidence" value="ECO:0007669"/>
    <property type="project" value="TreeGrafter"/>
</dbReference>
<name>K1P7D2_MAGGI</name>
<comment type="subcellular location">
    <subcellularLocation>
        <location evidence="1">Membrane</location>
    </subcellularLocation>
</comment>
<dbReference type="GO" id="GO:0016342">
    <property type="term" value="C:catenin complex"/>
    <property type="evidence" value="ECO:0007669"/>
    <property type="project" value="TreeGrafter"/>
</dbReference>
<dbReference type="CDD" id="cd11304">
    <property type="entry name" value="Cadherin_repeat"/>
    <property type="match status" value="4"/>
</dbReference>
<gene>
    <name evidence="6" type="ORF">CGI_10008331</name>
</gene>
<protein>
    <submittedName>
        <fullName evidence="6">Cadherin EGF LAG seven-pass G-type receptor 2</fullName>
    </submittedName>
</protein>
<dbReference type="InParanoid" id="K1P7D2"/>
<dbReference type="InterPro" id="IPR002126">
    <property type="entry name" value="Cadherin-like_dom"/>
</dbReference>
<keyword evidence="2" id="KW-0677">Repeat</keyword>
<accession>K1P7D2</accession>
<feature type="domain" description="Cadherin" evidence="5">
    <location>
        <begin position="372"/>
        <end position="454"/>
    </location>
</feature>
<dbReference type="SUPFAM" id="SSF49313">
    <property type="entry name" value="Cadherin-like"/>
    <property type="match status" value="5"/>
</dbReference>
<dbReference type="GO" id="GO:0005509">
    <property type="term" value="F:calcium ion binding"/>
    <property type="evidence" value="ECO:0007669"/>
    <property type="project" value="UniProtKB-UniRule"/>
</dbReference>
<dbReference type="PROSITE" id="PS50268">
    <property type="entry name" value="CADHERIN_2"/>
    <property type="match status" value="4"/>
</dbReference>
<reference evidence="6" key="1">
    <citation type="journal article" date="2012" name="Nature">
        <title>The oyster genome reveals stress adaptation and complexity of shell formation.</title>
        <authorList>
            <person name="Zhang G."/>
            <person name="Fang X."/>
            <person name="Guo X."/>
            <person name="Li L."/>
            <person name="Luo R."/>
            <person name="Xu F."/>
            <person name="Yang P."/>
            <person name="Zhang L."/>
            <person name="Wang X."/>
            <person name="Qi H."/>
            <person name="Xiong Z."/>
            <person name="Que H."/>
            <person name="Xie Y."/>
            <person name="Holland P.W."/>
            <person name="Paps J."/>
            <person name="Zhu Y."/>
            <person name="Wu F."/>
            <person name="Chen Y."/>
            <person name="Wang J."/>
            <person name="Peng C."/>
            <person name="Meng J."/>
            <person name="Yang L."/>
            <person name="Liu J."/>
            <person name="Wen B."/>
            <person name="Zhang N."/>
            <person name="Huang Z."/>
            <person name="Zhu Q."/>
            <person name="Feng Y."/>
            <person name="Mount A."/>
            <person name="Hedgecock D."/>
            <person name="Xu Z."/>
            <person name="Liu Y."/>
            <person name="Domazet-Loso T."/>
            <person name="Du Y."/>
            <person name="Sun X."/>
            <person name="Zhang S."/>
            <person name="Liu B."/>
            <person name="Cheng P."/>
            <person name="Jiang X."/>
            <person name="Li J."/>
            <person name="Fan D."/>
            <person name="Wang W."/>
            <person name="Fu W."/>
            <person name="Wang T."/>
            <person name="Wang B."/>
            <person name="Zhang J."/>
            <person name="Peng Z."/>
            <person name="Li Y."/>
            <person name="Li N."/>
            <person name="Wang J."/>
            <person name="Chen M."/>
            <person name="He Y."/>
            <person name="Tan F."/>
            <person name="Song X."/>
            <person name="Zheng Q."/>
            <person name="Huang R."/>
            <person name="Yang H."/>
            <person name="Du X."/>
            <person name="Chen L."/>
            <person name="Yang M."/>
            <person name="Gaffney P.M."/>
            <person name="Wang S."/>
            <person name="Luo L."/>
            <person name="She Z."/>
            <person name="Ming Y."/>
            <person name="Huang W."/>
            <person name="Zhang S."/>
            <person name="Huang B."/>
            <person name="Zhang Y."/>
            <person name="Qu T."/>
            <person name="Ni P."/>
            <person name="Miao G."/>
            <person name="Wang J."/>
            <person name="Wang Q."/>
            <person name="Steinberg C.E."/>
            <person name="Wang H."/>
            <person name="Li N."/>
            <person name="Qian L."/>
            <person name="Zhang G."/>
            <person name="Li Y."/>
            <person name="Yang H."/>
            <person name="Liu X."/>
            <person name="Wang J."/>
            <person name="Yin Y."/>
            <person name="Wang J."/>
        </authorList>
    </citation>
    <scope>NUCLEOTIDE SEQUENCE [LARGE SCALE GENOMIC DNA]</scope>
    <source>
        <strain evidence="6">05x7-T-G4-1.051#20</strain>
    </source>
</reference>
<dbReference type="Gene3D" id="2.60.40.60">
    <property type="entry name" value="Cadherins"/>
    <property type="match status" value="5"/>
</dbReference>
<dbReference type="Pfam" id="PF00028">
    <property type="entry name" value="Cadherin"/>
    <property type="match status" value="1"/>
</dbReference>
<evidence type="ECO:0000256" key="2">
    <source>
        <dbReference type="ARBA" id="ARBA00022737"/>
    </source>
</evidence>
<dbReference type="GO" id="GO:0008013">
    <property type="term" value="F:beta-catenin binding"/>
    <property type="evidence" value="ECO:0007669"/>
    <property type="project" value="TreeGrafter"/>
</dbReference>
<sequence>MCCGFYCEVLHNTGYLVTDPAFTAGCCGVLTSWRVSIQAPGKISLQIWRPEGSKFKLVRENSFSFNSASQLIVQLLNVPQSQRIVVQQNDVIGWYTTPGDMVPYKQGVGSASGNYMQVFATPPSVGTSYDWTSGGFFSQRSYGVQADIEENVAPKFTNLPTTKTYPDTTPTTTIMAVSVTDDNTGDLTTLSVTIATHTDKFSVSSNEITTKTGWTWSVGTYDVTVAVTDQCGNAASSTVTIVIENSAPDISNLPSSSDLPEDVTSETNLKDLTVSDVQTYTCAISTMEPSSGNTRFTLKQAPGTSVYSIYSTENPTFSYSLVPQYKINVTCTDEYSLTSWGEFTVNIKPNKPPELDKLPATVSVSAKTTTIGTEVFDASATDPDSSQVFYNKTCSPDPCPFEINGDGKVIATEDLKLHKVPSYDLYIYAYDGRSLVGPETLTLNVIDINHVPEISNLPTATVTVPENTAVGAEVFTVRVRDVDPADTHTYTAVYSPAEGEAYFTVDTNTGVITVKGSIDYETLRTQNKLKYDVTITAYDGRESSTPQQMTLLVIDVNEPQTGFVKAMYSTETGEGKSGDVLSNPFTGTQVLDPDFNDVQTFTMDCGANQGQFRMNSNTGLITLSSEYDLDDAGKTQEVVTCTVTATDKGGHTVSTQLSITVNEINDNAPVLDKGSYSYFVSQCTSVGSPIGQVTSTDKDVKPEHKDVTFDLTSNVGFLVGNDGKIHVAQDLCDVPVGTKYDLTLTASNADGLKDTAPVTIVITDPTTTTSTTSTTTTTTTAAPPTAGGSTSSADGFFDNLENLACCKRKTSISKVRDPQKIDGKYEWNVWSHSDYTDTKQDIRHRQYMDEKQPYKPCKPEIVPASSTEHIYESVRSSACSIVVQSRDKRQSIRWNTLTTLFDLNSKDVQNILKNLEPENESSV</sequence>
<evidence type="ECO:0000259" key="5">
    <source>
        <dbReference type="PROSITE" id="PS50268"/>
    </source>
</evidence>
<feature type="domain" description="Cadherin" evidence="5">
    <location>
        <begin position="672"/>
        <end position="786"/>
    </location>
</feature>
<dbReference type="InterPro" id="IPR015919">
    <property type="entry name" value="Cadherin-like_sf"/>
</dbReference>
<keyword evidence="6" id="KW-0675">Receptor</keyword>
<dbReference type="PANTHER" id="PTHR24027">
    <property type="entry name" value="CADHERIN-23"/>
    <property type="match status" value="1"/>
</dbReference>
<dbReference type="PRINTS" id="PR00205">
    <property type="entry name" value="CADHERIN"/>
</dbReference>
<evidence type="ECO:0000256" key="1">
    <source>
        <dbReference type="ARBA" id="ARBA00004370"/>
    </source>
</evidence>
<feature type="domain" description="Cadherin" evidence="5">
    <location>
        <begin position="456"/>
        <end position="561"/>
    </location>
</feature>
<dbReference type="InterPro" id="IPR039808">
    <property type="entry name" value="Cadherin"/>
</dbReference>
<organism evidence="6">
    <name type="scientific">Magallana gigas</name>
    <name type="common">Pacific oyster</name>
    <name type="synonym">Crassostrea gigas</name>
    <dbReference type="NCBI Taxonomy" id="29159"/>
    <lineage>
        <taxon>Eukaryota</taxon>
        <taxon>Metazoa</taxon>
        <taxon>Spiralia</taxon>
        <taxon>Lophotrochozoa</taxon>
        <taxon>Mollusca</taxon>
        <taxon>Bivalvia</taxon>
        <taxon>Autobranchia</taxon>
        <taxon>Pteriomorphia</taxon>
        <taxon>Ostreida</taxon>
        <taxon>Ostreoidea</taxon>
        <taxon>Ostreidae</taxon>
        <taxon>Magallana</taxon>
    </lineage>
</organism>
<evidence type="ECO:0000256" key="4">
    <source>
        <dbReference type="ARBA" id="ARBA00023136"/>
    </source>
</evidence>
<evidence type="ECO:0000313" key="6">
    <source>
        <dbReference type="EMBL" id="EKC19532.1"/>
    </source>
</evidence>
<keyword evidence="3" id="KW-0106">Calcium</keyword>
<dbReference type="AlphaFoldDB" id="K1P7D2"/>
<proteinExistence type="predicted"/>
<dbReference type="HOGENOM" id="CLU_342657_0_0_1"/>
<feature type="domain" description="Cadherin" evidence="5">
    <location>
        <begin position="592"/>
        <end position="671"/>
    </location>
</feature>
<keyword evidence="4" id="KW-0472">Membrane</keyword>
<dbReference type="PANTHER" id="PTHR24027:SF438">
    <property type="entry name" value="CADHERIN 23"/>
    <property type="match status" value="1"/>
</dbReference>
<dbReference type="SMART" id="SM00112">
    <property type="entry name" value="CA"/>
    <property type="match status" value="4"/>
</dbReference>
<dbReference type="GO" id="GO:0016477">
    <property type="term" value="P:cell migration"/>
    <property type="evidence" value="ECO:0007669"/>
    <property type="project" value="TreeGrafter"/>
</dbReference>
<evidence type="ECO:0000256" key="3">
    <source>
        <dbReference type="ARBA" id="ARBA00022837"/>
    </source>
</evidence>